<dbReference type="RefSeq" id="XP_067753444.1">
    <property type="nucleotide sequence ID" value="XM_067897287.1"/>
</dbReference>
<dbReference type="GO" id="GO:0005634">
    <property type="term" value="C:nucleus"/>
    <property type="evidence" value="ECO:0007669"/>
    <property type="project" value="TreeGrafter"/>
</dbReference>
<dbReference type="InterPro" id="IPR028889">
    <property type="entry name" value="USP"/>
</dbReference>
<dbReference type="Gene3D" id="3.90.70.10">
    <property type="entry name" value="Cysteine proteinases"/>
    <property type="match status" value="1"/>
</dbReference>
<organism evidence="3 4">
    <name type="scientific">Porcisia hertigi</name>
    <dbReference type="NCBI Taxonomy" id="2761500"/>
    <lineage>
        <taxon>Eukaryota</taxon>
        <taxon>Discoba</taxon>
        <taxon>Euglenozoa</taxon>
        <taxon>Kinetoplastea</taxon>
        <taxon>Metakinetoplastina</taxon>
        <taxon>Trypanosomatida</taxon>
        <taxon>Trypanosomatidae</taxon>
        <taxon>Leishmaniinae</taxon>
        <taxon>Porcisia</taxon>
    </lineage>
</organism>
<gene>
    <name evidence="3" type="ORF">JKF63_01239</name>
</gene>
<dbReference type="GO" id="GO:0005829">
    <property type="term" value="C:cytosol"/>
    <property type="evidence" value="ECO:0007669"/>
    <property type="project" value="TreeGrafter"/>
</dbReference>
<evidence type="ECO:0000313" key="4">
    <source>
        <dbReference type="Proteomes" id="UP000674318"/>
    </source>
</evidence>
<dbReference type="Proteomes" id="UP000674318">
    <property type="component" value="Chromosome 35"/>
</dbReference>
<dbReference type="GeneID" id="94287364"/>
<feature type="domain" description="USP" evidence="2">
    <location>
        <begin position="165"/>
        <end position="623"/>
    </location>
</feature>
<evidence type="ECO:0000259" key="2">
    <source>
        <dbReference type="PROSITE" id="PS50235"/>
    </source>
</evidence>
<protein>
    <recommendedName>
        <fullName evidence="2">USP domain-containing protein</fullName>
    </recommendedName>
</protein>
<dbReference type="OrthoDB" id="265306at2759"/>
<dbReference type="EMBL" id="JAFJZO010000035">
    <property type="protein sequence ID" value="KAG5492660.1"/>
    <property type="molecule type" value="Genomic_DNA"/>
</dbReference>
<dbReference type="KEGG" id="phet:94287364"/>
<feature type="region of interest" description="Disordered" evidence="1">
    <location>
        <begin position="201"/>
        <end position="223"/>
    </location>
</feature>
<dbReference type="InterPro" id="IPR050164">
    <property type="entry name" value="Peptidase_C19"/>
</dbReference>
<dbReference type="FunFam" id="3.90.70.10:FF:000232">
    <property type="entry name" value="Ubiquitin carboxyl-terminal hydrolase, putative"/>
    <property type="match status" value="1"/>
</dbReference>
<feature type="compositionally biased region" description="Gly residues" evidence="1">
    <location>
        <begin position="557"/>
        <end position="566"/>
    </location>
</feature>
<dbReference type="InterPro" id="IPR001394">
    <property type="entry name" value="Peptidase_C19_UCH"/>
</dbReference>
<evidence type="ECO:0000256" key="1">
    <source>
        <dbReference type="SAM" id="MobiDB-lite"/>
    </source>
</evidence>
<dbReference type="InterPro" id="IPR018200">
    <property type="entry name" value="USP_CS"/>
</dbReference>
<dbReference type="AlphaFoldDB" id="A0A836HXP8"/>
<dbReference type="GO" id="GO:0004843">
    <property type="term" value="F:cysteine-type deubiquitinase activity"/>
    <property type="evidence" value="ECO:0007669"/>
    <property type="project" value="InterPro"/>
</dbReference>
<feature type="region of interest" description="Disordered" evidence="1">
    <location>
        <begin position="500"/>
        <end position="573"/>
    </location>
</feature>
<dbReference type="PROSITE" id="PS50235">
    <property type="entry name" value="USP_3"/>
    <property type="match status" value="1"/>
</dbReference>
<feature type="compositionally biased region" description="Pro residues" evidence="1">
    <location>
        <begin position="116"/>
        <end position="125"/>
    </location>
</feature>
<dbReference type="Pfam" id="PF00443">
    <property type="entry name" value="UCH"/>
    <property type="match status" value="1"/>
</dbReference>
<reference evidence="3 4" key="1">
    <citation type="submission" date="2021-02" db="EMBL/GenBank/DDBJ databases">
        <title>Porcisia hertigi Genome sequencing and assembly.</title>
        <authorList>
            <person name="Almutairi H."/>
            <person name="Gatherer D."/>
        </authorList>
    </citation>
    <scope>NUCLEOTIDE SEQUENCE [LARGE SCALE GENOMIC DNA]</scope>
    <source>
        <strain evidence="3 4">C119</strain>
    </source>
</reference>
<feature type="region of interest" description="Disordered" evidence="1">
    <location>
        <begin position="106"/>
        <end position="149"/>
    </location>
</feature>
<name>A0A836HXP8_9TRYP</name>
<sequence>MSSGDGSNGALAPFKLSSWHCISAAPATRTTPSVDVAKGAPELAAATARGPAPTSVASVIDIRNGPTPPNGFLPLLNVPHMQSRTAMPPIAKNDSVASIVAVSDEASSSSRAPCHQPRPPPPRHPGPTSIVKGSSSSSTSSDRAPSSTAVLAEPLSEMQLHRAPIPLRNFGATCYLNSIVQCLVCTPGFLHALENERRRIASESAEKRCSSRNRAPGDAHERSCADRHAPATSLLIHLGTAHPAHHHPVQQLLLSLKLACAEFNDEFSSNGQNDAHELLITLLGVIDREVCRSKPGIYEAFKDLENEKKSEAYARWVYRLQQENNSAVYDFFGGITGCTIKCESCNLSSYRFEATLDISLPVTYRTRPRGANGTTGLSGKASNNATEAECVATVDELLRDLFLSERGEFLSGPMQVTCDRCKKLRDKTIWSSMEQWPPILVLHLKRFDNAGVKNGAAVVFPYTFSPCRRVKYQLYAVCCHRGTSSFGHYTSYTYVERKDAPAAPRGDPVSSAALSDRTEGSVNSSNRDQRTNVEGCHQSGRIGASGAREGSCRGKGGDGAPGGGNRGHNETNIVNGRDRAISAGNTTRTGKWYLCNDQKIMEVTAADVLSMTKEVYILFYRQVDGGFGTTL</sequence>
<keyword evidence="4" id="KW-1185">Reference proteome</keyword>
<comment type="caution">
    <text evidence="3">The sequence shown here is derived from an EMBL/GenBank/DDBJ whole genome shotgun (WGS) entry which is preliminary data.</text>
</comment>
<dbReference type="GO" id="GO:0016579">
    <property type="term" value="P:protein deubiquitination"/>
    <property type="evidence" value="ECO:0007669"/>
    <property type="project" value="InterPro"/>
</dbReference>
<dbReference type="InterPro" id="IPR038765">
    <property type="entry name" value="Papain-like_cys_pep_sf"/>
</dbReference>
<dbReference type="PANTHER" id="PTHR24006:SF747">
    <property type="entry name" value="UBIQUITIN CARBOXYL-TERMINAL HYDROLASE 20"/>
    <property type="match status" value="1"/>
</dbReference>
<dbReference type="SUPFAM" id="SSF54001">
    <property type="entry name" value="Cysteine proteinases"/>
    <property type="match status" value="1"/>
</dbReference>
<evidence type="ECO:0000313" key="3">
    <source>
        <dbReference type="EMBL" id="KAG5492660.1"/>
    </source>
</evidence>
<proteinExistence type="predicted"/>
<accession>A0A836HXP8</accession>
<feature type="compositionally biased region" description="Low complexity" evidence="1">
    <location>
        <begin position="126"/>
        <end position="147"/>
    </location>
</feature>
<dbReference type="PROSITE" id="PS00973">
    <property type="entry name" value="USP_2"/>
    <property type="match status" value="1"/>
</dbReference>
<dbReference type="PANTHER" id="PTHR24006">
    <property type="entry name" value="UBIQUITIN CARBOXYL-TERMINAL HYDROLASE"/>
    <property type="match status" value="1"/>
</dbReference>